<gene>
    <name evidence="2" type="ORF">X975_01006</name>
</gene>
<keyword evidence="2" id="KW-0378">Hydrolase</keyword>
<dbReference type="InterPro" id="IPR052408">
    <property type="entry name" value="Exonuclease_MUT-7-like"/>
</dbReference>
<evidence type="ECO:0000313" key="3">
    <source>
        <dbReference type="Proteomes" id="UP000054359"/>
    </source>
</evidence>
<dbReference type="Proteomes" id="UP000054359">
    <property type="component" value="Unassembled WGS sequence"/>
</dbReference>
<dbReference type="InterPro" id="IPR002782">
    <property type="entry name" value="Mut7-C_RNAse_dom"/>
</dbReference>
<accession>A0A087UQM7</accession>
<dbReference type="Pfam" id="PF01612">
    <property type="entry name" value="DNA_pol_A_exo1"/>
    <property type="match status" value="1"/>
</dbReference>
<dbReference type="GO" id="GO:0008408">
    <property type="term" value="F:3'-5' exonuclease activity"/>
    <property type="evidence" value="ECO:0007669"/>
    <property type="project" value="InterPro"/>
</dbReference>
<dbReference type="GO" id="GO:0003676">
    <property type="term" value="F:nucleic acid binding"/>
    <property type="evidence" value="ECO:0007669"/>
    <property type="project" value="InterPro"/>
</dbReference>
<keyword evidence="2" id="KW-0269">Exonuclease</keyword>
<evidence type="ECO:0000313" key="2">
    <source>
        <dbReference type="EMBL" id="KFM79666.1"/>
    </source>
</evidence>
<feature type="non-terminal residue" evidence="2">
    <location>
        <position position="519"/>
    </location>
</feature>
<dbReference type="InterPro" id="IPR002562">
    <property type="entry name" value="3'-5'_exonuclease_dom"/>
</dbReference>
<dbReference type="OrthoDB" id="18193at2759"/>
<dbReference type="PANTHER" id="PTHR47765:SF2">
    <property type="entry name" value="EXONUCLEASE MUT-7 HOMOLOG"/>
    <property type="match status" value="1"/>
</dbReference>
<dbReference type="STRING" id="407821.A0A087UQM7"/>
<dbReference type="Gene3D" id="3.30.420.10">
    <property type="entry name" value="Ribonuclease H-like superfamily/Ribonuclease H"/>
    <property type="match status" value="1"/>
</dbReference>
<dbReference type="GO" id="GO:0006139">
    <property type="term" value="P:nucleobase-containing compound metabolic process"/>
    <property type="evidence" value="ECO:0007669"/>
    <property type="project" value="InterPro"/>
</dbReference>
<keyword evidence="2" id="KW-0540">Nuclease</keyword>
<name>A0A087UQM7_STEMI</name>
<evidence type="ECO:0000259" key="1">
    <source>
        <dbReference type="SMART" id="SM00474"/>
    </source>
</evidence>
<dbReference type="SUPFAM" id="SSF53098">
    <property type="entry name" value="Ribonuclease H-like"/>
    <property type="match status" value="1"/>
</dbReference>
<dbReference type="Pfam" id="PF01927">
    <property type="entry name" value="Mut7-C"/>
    <property type="match status" value="1"/>
</dbReference>
<sequence length="519" mass="59523">MMMNIVRENKELKKYLIKKLLLKGEKKTALEMSEKLNISEDTFKTIECDIETQMNLELVQEEENEFLEVTDSSATNNDVTEDVPDTLTFDLNVSDIKFVTSKEEFIKCINDLSQNYEMIGIDSEWKPSFGLSHDRLSLIQLAVYDKVCILDILSLTECLDAEQWDKFMDDIFANPKIIKLGCGVTCDVNMIISNSKCTPGKTKRFSHILDISIFYRKLQEVYPEEMKYNNNSDDKRSSIGLSKLCEIILGKPLNKEERLCDWEKRPLTDSQLEYAALDAYCLLQMYDKLKKLASENNMNFDHLSTVAIVMTTSLWKPKKKIKGNRTGRTLSIQTPVPVEQFKVVMDSGLEILGKKLKGYGADVLILNKSDGPEDIAAVAESEGRIIICSEKIQEMVEDKVKDGFYYTVSKNPDELSAVADVIQFFNVQLNIKKIFSRCFICSNEDCIKLRPDDLNLLRKLVLEKESNTETCDLSLLRSDLQPIIKRMFRSETVLKFSNYSNTRMHKVQTFLCTKCGNIF</sequence>
<dbReference type="AlphaFoldDB" id="A0A087UQM7"/>
<reference evidence="2 3" key="1">
    <citation type="submission" date="2013-11" db="EMBL/GenBank/DDBJ databases">
        <title>Genome sequencing of Stegodyphus mimosarum.</title>
        <authorList>
            <person name="Bechsgaard J."/>
        </authorList>
    </citation>
    <scope>NUCLEOTIDE SEQUENCE [LARGE SCALE GENOMIC DNA]</scope>
</reference>
<feature type="domain" description="3'-5' exonuclease" evidence="1">
    <location>
        <begin position="96"/>
        <end position="294"/>
    </location>
</feature>
<dbReference type="PANTHER" id="PTHR47765">
    <property type="entry name" value="3'-5' EXONUCLEASE DOMAIN-CONTAINING PROTEIN"/>
    <property type="match status" value="1"/>
</dbReference>
<dbReference type="SMART" id="SM00474">
    <property type="entry name" value="35EXOc"/>
    <property type="match status" value="1"/>
</dbReference>
<dbReference type="OMA" id="NMNFDHL"/>
<protein>
    <submittedName>
        <fullName evidence="2">Putative exonuclease mut-7-like protein</fullName>
    </submittedName>
</protein>
<keyword evidence="3" id="KW-1185">Reference proteome</keyword>
<dbReference type="EMBL" id="KK121071">
    <property type="protein sequence ID" value="KFM79666.1"/>
    <property type="molecule type" value="Genomic_DNA"/>
</dbReference>
<proteinExistence type="predicted"/>
<dbReference type="InterPro" id="IPR036397">
    <property type="entry name" value="RNaseH_sf"/>
</dbReference>
<dbReference type="InterPro" id="IPR012337">
    <property type="entry name" value="RNaseH-like_sf"/>
</dbReference>
<organism evidence="2 3">
    <name type="scientific">Stegodyphus mimosarum</name>
    <name type="common">African social velvet spider</name>
    <dbReference type="NCBI Taxonomy" id="407821"/>
    <lineage>
        <taxon>Eukaryota</taxon>
        <taxon>Metazoa</taxon>
        <taxon>Ecdysozoa</taxon>
        <taxon>Arthropoda</taxon>
        <taxon>Chelicerata</taxon>
        <taxon>Arachnida</taxon>
        <taxon>Araneae</taxon>
        <taxon>Araneomorphae</taxon>
        <taxon>Entelegynae</taxon>
        <taxon>Eresoidea</taxon>
        <taxon>Eresidae</taxon>
        <taxon>Stegodyphus</taxon>
    </lineage>
</organism>